<evidence type="ECO:0000313" key="5">
    <source>
        <dbReference type="Proteomes" id="UP000219612"/>
    </source>
</evidence>
<dbReference type="AlphaFoldDB" id="A0A285FSP2"/>
<keyword evidence="5" id="KW-1185">Reference proteome</keyword>
<dbReference type="InterPro" id="IPR015943">
    <property type="entry name" value="WD40/YVTN_repeat-like_dom_sf"/>
</dbReference>
<evidence type="ECO:0000259" key="3">
    <source>
        <dbReference type="Pfam" id="PF13360"/>
    </source>
</evidence>
<evidence type="ECO:0000256" key="1">
    <source>
        <dbReference type="SAM" id="MobiDB-lite"/>
    </source>
</evidence>
<feature type="compositionally biased region" description="Polar residues" evidence="1">
    <location>
        <begin position="68"/>
        <end position="77"/>
    </location>
</feature>
<reference evidence="4 5" key="1">
    <citation type="submission" date="2017-09" db="EMBL/GenBank/DDBJ databases">
        <authorList>
            <person name="Ehlers B."/>
            <person name="Leendertz F.H."/>
        </authorList>
    </citation>
    <scope>NUCLEOTIDE SEQUENCE [LARGE SCALE GENOMIC DNA]</scope>
    <source>
        <strain evidence="4 5">CGMCC 4.6857</strain>
    </source>
</reference>
<dbReference type="InterPro" id="IPR002372">
    <property type="entry name" value="PQQ_rpt_dom"/>
</dbReference>
<proteinExistence type="predicted"/>
<protein>
    <submittedName>
        <fullName evidence="4">PQQ-like domain-containing protein</fullName>
    </submittedName>
</protein>
<feature type="region of interest" description="Disordered" evidence="1">
    <location>
        <begin position="64"/>
        <end position="92"/>
    </location>
</feature>
<accession>A0A285FSP2</accession>
<feature type="domain" description="Pyrrolo-quinoline quinone repeat" evidence="3">
    <location>
        <begin position="191"/>
        <end position="287"/>
    </location>
</feature>
<keyword evidence="2" id="KW-0812">Transmembrane</keyword>
<dbReference type="Pfam" id="PF13360">
    <property type="entry name" value="PQQ_2"/>
    <property type="match status" value="1"/>
</dbReference>
<dbReference type="SUPFAM" id="SSF50998">
    <property type="entry name" value="Quinoprotein alcohol dehydrogenase-like"/>
    <property type="match status" value="1"/>
</dbReference>
<evidence type="ECO:0000313" key="4">
    <source>
        <dbReference type="EMBL" id="SNY14342.1"/>
    </source>
</evidence>
<sequence>MPADLDDMLAQLGRDADSIPLAGAPHARQRGRQRTHRQAGVSAALAVCLVAVGVGVALYRPHRETDRTVSPTPSSRALTEVGSPVNTGGPASSVAQAVRDGKLFSAWVTPGGEMYLNAADLHTGAVLWDIAERAGAVTDVRALPGAVMVRVERSVAFYDPANGDTIRRFQVDDADELVPYDNVLVRLSASNGQVVARDLRTGRPAWSDTSHPTARVLSDGDRLIQVTKAGQILVRNAAAGTVLRTITPAKPPGSQFLIAGGRLFHETIPCCDTAAYRIVATDLTTGKSDVILSAGPERFIGMDACGTNRLCILDAGPQNTRRVTALDVVSRRQLWRSPAPDSSAGISANGENVLVGGPGTTAVLLAPDGSSSFRTPDASVSWLGDDKLLMTPALAAGPVTTYGIADRRLTRLGDLPRRIGPCVNTADRLACPTEDSLRLWSLTG</sequence>
<gene>
    <name evidence="4" type="ORF">SAMN05421748_1011147</name>
</gene>
<keyword evidence="2" id="KW-1133">Transmembrane helix</keyword>
<dbReference type="RefSeq" id="WP_097318439.1">
    <property type="nucleotide sequence ID" value="NZ_OBDY01000001.1"/>
</dbReference>
<dbReference type="Proteomes" id="UP000219612">
    <property type="component" value="Unassembled WGS sequence"/>
</dbReference>
<dbReference type="EMBL" id="OBDY01000001">
    <property type="protein sequence ID" value="SNY14342.1"/>
    <property type="molecule type" value="Genomic_DNA"/>
</dbReference>
<dbReference type="Gene3D" id="2.130.10.10">
    <property type="entry name" value="YVTN repeat-like/Quinoprotein amine dehydrogenase"/>
    <property type="match status" value="1"/>
</dbReference>
<name>A0A285FSP2_9ACTN</name>
<feature type="transmembrane region" description="Helical" evidence="2">
    <location>
        <begin position="39"/>
        <end position="59"/>
    </location>
</feature>
<evidence type="ECO:0000256" key="2">
    <source>
        <dbReference type="SAM" id="Phobius"/>
    </source>
</evidence>
<organism evidence="4 5">
    <name type="scientific">Paractinoplanes atraurantiacus</name>
    <dbReference type="NCBI Taxonomy" id="1036182"/>
    <lineage>
        <taxon>Bacteria</taxon>
        <taxon>Bacillati</taxon>
        <taxon>Actinomycetota</taxon>
        <taxon>Actinomycetes</taxon>
        <taxon>Micromonosporales</taxon>
        <taxon>Micromonosporaceae</taxon>
        <taxon>Paractinoplanes</taxon>
    </lineage>
</organism>
<keyword evidence="2" id="KW-0472">Membrane</keyword>
<dbReference type="OrthoDB" id="3290771at2"/>
<dbReference type="InterPro" id="IPR011047">
    <property type="entry name" value="Quinoprotein_ADH-like_sf"/>
</dbReference>